<dbReference type="NCBIfam" id="TIGR00756">
    <property type="entry name" value="PPR"/>
    <property type="match status" value="5"/>
</dbReference>
<comment type="similarity">
    <text evidence="1">Belongs to the PPR family. P subfamily.</text>
</comment>
<dbReference type="InterPro" id="IPR011990">
    <property type="entry name" value="TPR-like_helical_dom_sf"/>
</dbReference>
<dbReference type="PANTHER" id="PTHR47939">
    <property type="entry name" value="MEMBRANE-ASSOCIATED SALT-INDUCIBLE PROTEIN-LIKE"/>
    <property type="match status" value="1"/>
</dbReference>
<feature type="repeat" description="PPR" evidence="3">
    <location>
        <begin position="470"/>
        <end position="504"/>
    </location>
</feature>
<keyword evidence="5" id="KW-1185">Reference proteome</keyword>
<feature type="repeat" description="PPR" evidence="3">
    <location>
        <begin position="435"/>
        <end position="469"/>
    </location>
</feature>
<dbReference type="PANTHER" id="PTHR47939:SF13">
    <property type="entry name" value="OS03G0201400 PROTEIN"/>
    <property type="match status" value="1"/>
</dbReference>
<dbReference type="EMBL" id="PYDT01000010">
    <property type="protein sequence ID" value="THU48111.1"/>
    <property type="molecule type" value="Genomic_DNA"/>
</dbReference>
<organism evidence="4 5">
    <name type="scientific">Musa balbisiana</name>
    <name type="common">Banana</name>
    <dbReference type="NCBI Taxonomy" id="52838"/>
    <lineage>
        <taxon>Eukaryota</taxon>
        <taxon>Viridiplantae</taxon>
        <taxon>Streptophyta</taxon>
        <taxon>Embryophyta</taxon>
        <taxon>Tracheophyta</taxon>
        <taxon>Spermatophyta</taxon>
        <taxon>Magnoliopsida</taxon>
        <taxon>Liliopsida</taxon>
        <taxon>Zingiberales</taxon>
        <taxon>Musaceae</taxon>
        <taxon>Musa</taxon>
    </lineage>
</organism>
<reference evidence="4 5" key="1">
    <citation type="journal article" date="2019" name="Nat. Plants">
        <title>Genome sequencing of Musa balbisiana reveals subgenome evolution and function divergence in polyploid bananas.</title>
        <authorList>
            <person name="Yao X."/>
        </authorList>
    </citation>
    <scope>NUCLEOTIDE SEQUENCE [LARGE SCALE GENOMIC DNA]</scope>
    <source>
        <strain evidence="5">cv. DH-PKW</strain>
        <tissue evidence="4">Leaves</tissue>
    </source>
</reference>
<comment type="caution">
    <text evidence="4">The sequence shown here is derived from an EMBL/GenBank/DDBJ whole genome shotgun (WGS) entry which is preliminary data.</text>
</comment>
<sequence length="506" mass="56818">MVAIRIRRAKPILSIRNASTRFVHSSSSHPSIASSMVSDLPHLAPDDEAVVSSAVSILRELRSKRRWTFLKSVHLAGFSASQFAHILLRIRNNPRLALGFFVFSRRHSLCRHDPLSFAAAAHVLARHRRRPAALSLLQAAIRSLDPSSSPYTDVEGINGPPEIFRTLARTYRAFDSAPFVFDLLVQAYLQVKRLDRAVQIVRILISRGIQPSIGTSNTLIRSVSRAKGSDAGFQIYNQIFKPEPAGCDGVGVKLRVSPNVGTFNTLLLALHREGNLERPKEIRDEMESVGCDPNVFTYSILMAGYCDEGMMDSARGLWEEMVAKGIKPDIMSFNTLISGYCKVEEMERAEDLYRQMILSEIEPTVTTFEQLIKGHCKIGDIDSGLLLYQDMRRRGFGMEVSVVDELLVAMCERRRVAEGLRILRDEMRREEFTPSWSSYEVLIRGLCEEGDVEQALKLQAEMAGKGFGNSFEVYSAFIHGYRKQGDIEKVERLKDEMIVMGVGKGE</sequence>
<evidence type="ECO:0000256" key="1">
    <source>
        <dbReference type="ARBA" id="ARBA00007626"/>
    </source>
</evidence>
<feature type="repeat" description="PPR" evidence="3">
    <location>
        <begin position="259"/>
        <end position="293"/>
    </location>
</feature>
<evidence type="ECO:0000256" key="3">
    <source>
        <dbReference type="PROSITE-ProRule" id="PRU00708"/>
    </source>
</evidence>
<name>A0A4S8IIF7_MUSBA</name>
<feature type="repeat" description="PPR" evidence="3">
    <location>
        <begin position="329"/>
        <end position="363"/>
    </location>
</feature>
<feature type="repeat" description="PPR" evidence="3">
    <location>
        <begin position="364"/>
        <end position="398"/>
    </location>
</feature>
<dbReference type="Proteomes" id="UP000317650">
    <property type="component" value="Chromosome 9"/>
</dbReference>
<proteinExistence type="inferred from homology"/>
<keyword evidence="2" id="KW-0677">Repeat</keyword>
<dbReference type="Pfam" id="PF01535">
    <property type="entry name" value="PPR"/>
    <property type="match status" value="2"/>
</dbReference>
<protein>
    <recommendedName>
        <fullName evidence="6">Pentacotripeptide-repeat region of PRORP domain-containing protein</fullName>
    </recommendedName>
</protein>
<dbReference type="Gene3D" id="1.25.40.10">
    <property type="entry name" value="Tetratricopeptide repeat domain"/>
    <property type="match status" value="4"/>
</dbReference>
<evidence type="ECO:0000256" key="2">
    <source>
        <dbReference type="ARBA" id="ARBA00022737"/>
    </source>
</evidence>
<dbReference type="AlphaFoldDB" id="A0A4S8IIF7"/>
<feature type="repeat" description="PPR" evidence="3">
    <location>
        <begin position="294"/>
        <end position="328"/>
    </location>
</feature>
<evidence type="ECO:0000313" key="4">
    <source>
        <dbReference type="EMBL" id="THU48111.1"/>
    </source>
</evidence>
<dbReference type="InterPro" id="IPR002885">
    <property type="entry name" value="PPR_rpt"/>
</dbReference>
<evidence type="ECO:0008006" key="6">
    <source>
        <dbReference type="Google" id="ProtNLM"/>
    </source>
</evidence>
<dbReference type="STRING" id="52838.A0A4S8IIF7"/>
<dbReference type="PROSITE" id="PS51375">
    <property type="entry name" value="PPR"/>
    <property type="match status" value="7"/>
</dbReference>
<feature type="repeat" description="PPR" evidence="3">
    <location>
        <begin position="177"/>
        <end position="211"/>
    </location>
</feature>
<accession>A0A4S8IIF7</accession>
<dbReference type="InterPro" id="IPR050667">
    <property type="entry name" value="PPR-containing_protein"/>
</dbReference>
<dbReference type="Pfam" id="PF13041">
    <property type="entry name" value="PPR_2"/>
    <property type="match status" value="2"/>
</dbReference>
<gene>
    <name evidence="4" type="ORF">C4D60_Mb09t22770</name>
</gene>
<evidence type="ECO:0000313" key="5">
    <source>
        <dbReference type="Proteomes" id="UP000317650"/>
    </source>
</evidence>